<evidence type="ECO:0000313" key="2">
    <source>
        <dbReference type="EMBL" id="MXU83661.1"/>
    </source>
</evidence>
<evidence type="ECO:0000256" key="1">
    <source>
        <dbReference type="SAM" id="SignalP"/>
    </source>
</evidence>
<feature type="signal peptide" evidence="1">
    <location>
        <begin position="1"/>
        <end position="27"/>
    </location>
</feature>
<reference evidence="2" key="1">
    <citation type="submission" date="2019-12" db="EMBL/GenBank/DDBJ databases">
        <title>An insight into the sialome of adult female Ixodes ricinus ticks feeding for 6 days.</title>
        <authorList>
            <person name="Perner J."/>
            <person name="Ribeiro J.M.C."/>
        </authorList>
    </citation>
    <scope>NUCLEOTIDE SEQUENCE</scope>
    <source>
        <strain evidence="2">Semi-engorged</strain>
        <tissue evidence="2">Salivary glands</tissue>
    </source>
</reference>
<keyword evidence="1" id="KW-0732">Signal</keyword>
<proteinExistence type="predicted"/>
<accession>A0A6B0U076</accession>
<dbReference type="AlphaFoldDB" id="A0A6B0U076"/>
<dbReference type="EMBL" id="GIFC01001578">
    <property type="protein sequence ID" value="MXU83661.1"/>
    <property type="molecule type" value="Transcribed_RNA"/>
</dbReference>
<name>A0A6B0U076_IXORI</name>
<organism evidence="2">
    <name type="scientific">Ixodes ricinus</name>
    <name type="common">Common tick</name>
    <name type="synonym">Acarus ricinus</name>
    <dbReference type="NCBI Taxonomy" id="34613"/>
    <lineage>
        <taxon>Eukaryota</taxon>
        <taxon>Metazoa</taxon>
        <taxon>Ecdysozoa</taxon>
        <taxon>Arthropoda</taxon>
        <taxon>Chelicerata</taxon>
        <taxon>Arachnida</taxon>
        <taxon>Acari</taxon>
        <taxon>Parasitiformes</taxon>
        <taxon>Ixodida</taxon>
        <taxon>Ixodoidea</taxon>
        <taxon>Ixodidae</taxon>
        <taxon>Ixodinae</taxon>
        <taxon>Ixodes</taxon>
    </lineage>
</organism>
<protein>
    <submittedName>
        <fullName evidence="2">Putative secreted protein</fullName>
    </submittedName>
</protein>
<sequence length="76" mass="8101">MSMQSTAATAATLLLFKTFAGNANVDADENTHVASRFRAACRECLALLENRLLRYIATSLSGAVSLLTKHNACNLG</sequence>
<feature type="chain" id="PRO_5025499461" evidence="1">
    <location>
        <begin position="28"/>
        <end position="76"/>
    </location>
</feature>